<accession>A0A0S8K2J2</accession>
<organism evidence="2 3">
    <name type="scientific">candidate division WOR_3 bacterium SM1_77</name>
    <dbReference type="NCBI Taxonomy" id="1703778"/>
    <lineage>
        <taxon>Bacteria</taxon>
        <taxon>Bacteria division WOR-3</taxon>
    </lineage>
</organism>
<evidence type="ECO:0000256" key="1">
    <source>
        <dbReference type="SAM" id="MobiDB-lite"/>
    </source>
</evidence>
<feature type="region of interest" description="Disordered" evidence="1">
    <location>
        <begin position="1"/>
        <end position="21"/>
    </location>
</feature>
<protein>
    <submittedName>
        <fullName evidence="2">Uncharacterized protein</fullName>
    </submittedName>
</protein>
<dbReference type="Proteomes" id="UP000050975">
    <property type="component" value="Unassembled WGS sequence"/>
</dbReference>
<evidence type="ECO:0000313" key="3">
    <source>
        <dbReference type="Proteomes" id="UP000050975"/>
    </source>
</evidence>
<evidence type="ECO:0000313" key="2">
    <source>
        <dbReference type="EMBL" id="KPL15157.1"/>
    </source>
</evidence>
<gene>
    <name evidence="2" type="ORF">AMJ74_01995</name>
</gene>
<reference evidence="2 3" key="1">
    <citation type="journal article" date="2015" name="Microbiome">
        <title>Genomic resolution of linkages in carbon, nitrogen, and sulfur cycling among widespread estuary sediment bacteria.</title>
        <authorList>
            <person name="Baker B.J."/>
            <person name="Lazar C.S."/>
            <person name="Teske A.P."/>
            <person name="Dick G.J."/>
        </authorList>
    </citation>
    <scope>NUCLEOTIDE SEQUENCE [LARGE SCALE GENOMIC DNA]</scope>
    <source>
        <strain evidence="2">SM1_77</strain>
    </source>
</reference>
<dbReference type="EMBL" id="LJVE01000022">
    <property type="protein sequence ID" value="KPL15157.1"/>
    <property type="molecule type" value="Genomic_DNA"/>
</dbReference>
<comment type="caution">
    <text evidence="2">The sequence shown here is derived from an EMBL/GenBank/DDBJ whole genome shotgun (WGS) entry which is preliminary data.</text>
</comment>
<dbReference type="AlphaFoldDB" id="A0A0S8K2J2"/>
<name>A0A0S8K2J2_UNCW3</name>
<sequence length="91" mass="10410">MGTDTGSDANSTVRNFPYTKSDLHKERTQNCYDTLEDARQFIEEIGGADEVLIWTRSGTEFRRLNTPVDDVIGLIGRIEMHKDDLISWMKS</sequence>
<feature type="compositionally biased region" description="Polar residues" evidence="1">
    <location>
        <begin position="1"/>
        <end position="14"/>
    </location>
</feature>
<proteinExistence type="predicted"/>